<gene>
    <name evidence="1" type="ORF">DFQ01_13519</name>
</gene>
<dbReference type="Gene3D" id="1.10.287.1100">
    <property type="entry name" value="Sporulation inhibitor A"/>
    <property type="match status" value="1"/>
</dbReference>
<dbReference type="Proteomes" id="UP000246635">
    <property type="component" value="Unassembled WGS sequence"/>
</dbReference>
<dbReference type="EMBL" id="QGTQ01000035">
    <property type="protein sequence ID" value="PWV92458.1"/>
    <property type="molecule type" value="Genomic_DNA"/>
</dbReference>
<keyword evidence="2" id="KW-1185">Reference proteome</keyword>
<dbReference type="AlphaFoldDB" id="A0A2V2YGY8"/>
<dbReference type="Pfam" id="PF08970">
    <property type="entry name" value="Sda"/>
    <property type="match status" value="1"/>
</dbReference>
<evidence type="ECO:0000313" key="1">
    <source>
        <dbReference type="EMBL" id="PWV92458.1"/>
    </source>
</evidence>
<proteinExistence type="predicted"/>
<reference evidence="1 2" key="1">
    <citation type="submission" date="2018-05" db="EMBL/GenBank/DDBJ databases">
        <title>Genomic Encyclopedia of Type Strains, Phase III (KMG-III): the genomes of soil and plant-associated and newly described type strains.</title>
        <authorList>
            <person name="Whitman W."/>
        </authorList>
    </citation>
    <scope>NUCLEOTIDE SEQUENCE [LARGE SCALE GENOMIC DNA]</scope>
    <source>
        <strain evidence="1 2">CECT 5696</strain>
    </source>
</reference>
<protein>
    <submittedName>
        <fullName evidence="1">Developmental checkpoint coupling sporulation initiation to replication initiation</fullName>
    </submittedName>
</protein>
<dbReference type="SUPFAM" id="SSF100985">
    <property type="entry name" value="Sporulation inhibitor Sda"/>
    <property type="match status" value="1"/>
</dbReference>
<dbReference type="OrthoDB" id="2933732at2"/>
<accession>A0A2V2YGY8</accession>
<sequence>MELLSDDLLVDSYYMAVQLHLETEFIRLLLSEIQRRGINPDSYRLGA</sequence>
<name>A0A2V2YGY8_9BACL</name>
<dbReference type="RefSeq" id="WP_110047045.1">
    <property type="nucleotide sequence ID" value="NZ_CP054613.1"/>
</dbReference>
<dbReference type="InterPro" id="IPR036916">
    <property type="entry name" value="Sda_sf"/>
</dbReference>
<evidence type="ECO:0000313" key="2">
    <source>
        <dbReference type="Proteomes" id="UP000246635"/>
    </source>
</evidence>
<dbReference type="InterPro" id="IPR015064">
    <property type="entry name" value="Sda"/>
</dbReference>
<comment type="caution">
    <text evidence="1">The sequence shown here is derived from an EMBL/GenBank/DDBJ whole genome shotgun (WGS) entry which is preliminary data.</text>
</comment>
<organism evidence="1 2">
    <name type="scientific">Paenibacillus cellulosilyticus</name>
    <dbReference type="NCBI Taxonomy" id="375489"/>
    <lineage>
        <taxon>Bacteria</taxon>
        <taxon>Bacillati</taxon>
        <taxon>Bacillota</taxon>
        <taxon>Bacilli</taxon>
        <taxon>Bacillales</taxon>
        <taxon>Paenibacillaceae</taxon>
        <taxon>Paenibacillus</taxon>
    </lineage>
</organism>